<dbReference type="AlphaFoldDB" id="A0ABD5UD72"/>
<dbReference type="Pfam" id="PF04014">
    <property type="entry name" value="MazE_antitoxin"/>
    <property type="match status" value="1"/>
</dbReference>
<reference evidence="2 3" key="1">
    <citation type="journal article" date="2019" name="Int. J. Syst. Evol. Microbiol.">
        <title>The Global Catalogue of Microorganisms (GCM) 10K type strain sequencing project: providing services to taxonomists for standard genome sequencing and annotation.</title>
        <authorList>
            <consortium name="The Broad Institute Genomics Platform"/>
            <consortium name="The Broad Institute Genome Sequencing Center for Infectious Disease"/>
            <person name="Wu L."/>
            <person name="Ma J."/>
        </authorList>
    </citation>
    <scope>NUCLEOTIDE SEQUENCE [LARGE SCALE GENOMIC DNA]</scope>
    <source>
        <strain evidence="2 3">PSRA2</strain>
    </source>
</reference>
<proteinExistence type="predicted"/>
<protein>
    <submittedName>
        <fullName evidence="2">AbrB/MazE/SpoVT family DNA-binding domain-containing protein</fullName>
    </submittedName>
</protein>
<evidence type="ECO:0000313" key="3">
    <source>
        <dbReference type="Proteomes" id="UP001596406"/>
    </source>
</evidence>
<dbReference type="RefSeq" id="WP_368662201.1">
    <property type="nucleotide sequence ID" value="NZ_JARRAH010000005.1"/>
</dbReference>
<dbReference type="Proteomes" id="UP001596406">
    <property type="component" value="Unassembled WGS sequence"/>
</dbReference>
<dbReference type="SMART" id="SM00966">
    <property type="entry name" value="SpoVT_AbrB"/>
    <property type="match status" value="1"/>
</dbReference>
<gene>
    <name evidence="2" type="ORF">ACFQHK_18270</name>
</gene>
<keyword evidence="3" id="KW-1185">Reference proteome</keyword>
<evidence type="ECO:0000313" key="2">
    <source>
        <dbReference type="EMBL" id="MFC6838429.1"/>
    </source>
</evidence>
<feature type="domain" description="SpoVT-AbrB" evidence="1">
    <location>
        <begin position="8"/>
        <end position="53"/>
    </location>
</feature>
<keyword evidence="2" id="KW-0238">DNA-binding</keyword>
<dbReference type="EMBL" id="JBHSXM010000005">
    <property type="protein sequence ID" value="MFC6838429.1"/>
    <property type="molecule type" value="Genomic_DNA"/>
</dbReference>
<evidence type="ECO:0000259" key="1">
    <source>
        <dbReference type="SMART" id="SM00966"/>
    </source>
</evidence>
<comment type="caution">
    <text evidence="2">The sequence shown here is derived from an EMBL/GenBank/DDBJ whole genome shotgun (WGS) entry which is preliminary data.</text>
</comment>
<dbReference type="SUPFAM" id="SSF89447">
    <property type="entry name" value="AbrB/MazE/MraZ-like"/>
    <property type="match status" value="1"/>
</dbReference>
<dbReference type="InterPro" id="IPR007159">
    <property type="entry name" value="SpoVT-AbrB_dom"/>
</dbReference>
<dbReference type="GO" id="GO:0003677">
    <property type="term" value="F:DNA binding"/>
    <property type="evidence" value="ECO:0007669"/>
    <property type="project" value="UniProtKB-KW"/>
</dbReference>
<dbReference type="InterPro" id="IPR037914">
    <property type="entry name" value="SpoVT-AbrB_sf"/>
</dbReference>
<organism evidence="2 3">
    <name type="scientific">Halomarina ordinaria</name>
    <dbReference type="NCBI Taxonomy" id="3033939"/>
    <lineage>
        <taxon>Archaea</taxon>
        <taxon>Methanobacteriati</taxon>
        <taxon>Methanobacteriota</taxon>
        <taxon>Stenosarchaea group</taxon>
        <taxon>Halobacteria</taxon>
        <taxon>Halobacteriales</taxon>
        <taxon>Natronomonadaceae</taxon>
        <taxon>Halomarina</taxon>
    </lineage>
</organism>
<accession>A0ABD5UD72</accession>
<name>A0ABD5UD72_9EURY</name>
<dbReference type="Gene3D" id="2.10.260.10">
    <property type="match status" value="1"/>
</dbReference>
<sequence>MMGPLDETKISPSNTTTVPRPVRNLLELEVGDVVQWHIDDEEILVRKKVDDGVTGE</sequence>